<keyword evidence="2" id="KW-1185">Reference proteome</keyword>
<organism evidence="1 2">
    <name type="scientific">Zophobas morio</name>
    <dbReference type="NCBI Taxonomy" id="2755281"/>
    <lineage>
        <taxon>Eukaryota</taxon>
        <taxon>Metazoa</taxon>
        <taxon>Ecdysozoa</taxon>
        <taxon>Arthropoda</taxon>
        <taxon>Hexapoda</taxon>
        <taxon>Insecta</taxon>
        <taxon>Pterygota</taxon>
        <taxon>Neoptera</taxon>
        <taxon>Endopterygota</taxon>
        <taxon>Coleoptera</taxon>
        <taxon>Polyphaga</taxon>
        <taxon>Cucujiformia</taxon>
        <taxon>Tenebrionidae</taxon>
        <taxon>Zophobas</taxon>
    </lineage>
</organism>
<dbReference type="AlphaFoldDB" id="A0AA38MEW8"/>
<evidence type="ECO:0000313" key="2">
    <source>
        <dbReference type="Proteomes" id="UP001168821"/>
    </source>
</evidence>
<sequence>MGPNGRFIIKVKCGFGRNRILASLSRVFFVVFSGARFHSWCPTFIYIMGPRDSVFMSTTALTILDCLIGKKREQLQLSDDLFSLYGVKYLPKSSRNAVS</sequence>
<accession>A0AA38MEW8</accession>
<proteinExistence type="predicted"/>
<name>A0AA38MEW8_9CUCU</name>
<dbReference type="Proteomes" id="UP001168821">
    <property type="component" value="Unassembled WGS sequence"/>
</dbReference>
<comment type="caution">
    <text evidence="1">The sequence shown here is derived from an EMBL/GenBank/DDBJ whole genome shotgun (WGS) entry which is preliminary data.</text>
</comment>
<dbReference type="EMBL" id="JALNTZ010000004">
    <property type="protein sequence ID" value="KAJ3653364.1"/>
    <property type="molecule type" value="Genomic_DNA"/>
</dbReference>
<gene>
    <name evidence="1" type="ORF">Zmor_012619</name>
</gene>
<protein>
    <submittedName>
        <fullName evidence="1">Uncharacterized protein</fullName>
    </submittedName>
</protein>
<evidence type="ECO:0000313" key="1">
    <source>
        <dbReference type="EMBL" id="KAJ3653364.1"/>
    </source>
</evidence>
<reference evidence="1" key="1">
    <citation type="journal article" date="2023" name="G3 (Bethesda)">
        <title>Whole genome assemblies of Zophobas morio and Tenebrio molitor.</title>
        <authorList>
            <person name="Kaur S."/>
            <person name="Stinson S.A."/>
            <person name="diCenzo G.C."/>
        </authorList>
    </citation>
    <scope>NUCLEOTIDE SEQUENCE</scope>
    <source>
        <strain evidence="1">QUZm001</strain>
    </source>
</reference>